<dbReference type="InterPro" id="IPR043128">
    <property type="entry name" value="Rev_trsase/Diguanyl_cyclase"/>
</dbReference>
<evidence type="ECO:0000259" key="1">
    <source>
        <dbReference type="PROSITE" id="PS50878"/>
    </source>
</evidence>
<dbReference type="PANTHER" id="PTHR34047">
    <property type="entry name" value="NUCLEAR INTRON MATURASE 1, MITOCHONDRIAL-RELATED"/>
    <property type="match status" value="1"/>
</dbReference>
<reference evidence="2" key="1">
    <citation type="journal article" date="2014" name="Front. Microbiol.">
        <title>High frequency of phylogenetically diverse reductive dehalogenase-homologous genes in deep subseafloor sedimentary metagenomes.</title>
        <authorList>
            <person name="Kawai M."/>
            <person name="Futagami T."/>
            <person name="Toyoda A."/>
            <person name="Takaki Y."/>
            <person name="Nishi S."/>
            <person name="Hori S."/>
            <person name="Arai W."/>
            <person name="Tsubouchi T."/>
            <person name="Morono Y."/>
            <person name="Uchiyama I."/>
            <person name="Ito T."/>
            <person name="Fujiyama A."/>
            <person name="Inagaki F."/>
            <person name="Takami H."/>
        </authorList>
    </citation>
    <scope>NUCLEOTIDE SEQUENCE</scope>
    <source>
        <strain evidence="2">Expedition CK06-06</strain>
    </source>
</reference>
<comment type="caution">
    <text evidence="2">The sequence shown here is derived from an EMBL/GenBank/DDBJ whole genome shotgun (WGS) entry which is preliminary data.</text>
</comment>
<dbReference type="Gene3D" id="3.30.70.270">
    <property type="match status" value="1"/>
</dbReference>
<dbReference type="InterPro" id="IPR043502">
    <property type="entry name" value="DNA/RNA_pol_sf"/>
</dbReference>
<sequence>MRKIYRELLKGYEWIVDADLKDFFGSVQHERLIDVIAEKVSDGRILKLIRKMLKAGYMEQGIRHLTPEGTPQGSVISPLLSNIYLNRFDHEMESRGYKLTRFADDWVVLCRTRGEAIKALEEAKEILKSLGLAIHPEKTKITHINKGFEFLGYKLKRGKGLKLARNKIKKKMNSSNIYALPKEESIKRFKATIKERTKRRIPLTTKEIIDWINPVIRGWGIYYRKAHVRKLFNKLQRWIVRRIWSHHYKRWRNYECFQLLSLFLLWL</sequence>
<dbReference type="PANTHER" id="PTHR34047:SF8">
    <property type="entry name" value="PROTEIN YKFC"/>
    <property type="match status" value="1"/>
</dbReference>
<dbReference type="InterPro" id="IPR000477">
    <property type="entry name" value="RT_dom"/>
</dbReference>
<evidence type="ECO:0000313" key="2">
    <source>
        <dbReference type="EMBL" id="GAG73098.1"/>
    </source>
</evidence>
<dbReference type="PROSITE" id="PS50878">
    <property type="entry name" value="RT_POL"/>
    <property type="match status" value="1"/>
</dbReference>
<dbReference type="Pfam" id="PF00078">
    <property type="entry name" value="RVT_1"/>
    <property type="match status" value="1"/>
</dbReference>
<dbReference type="AlphaFoldDB" id="X1AKV8"/>
<proteinExistence type="predicted"/>
<organism evidence="2">
    <name type="scientific">marine sediment metagenome</name>
    <dbReference type="NCBI Taxonomy" id="412755"/>
    <lineage>
        <taxon>unclassified sequences</taxon>
        <taxon>metagenomes</taxon>
        <taxon>ecological metagenomes</taxon>
    </lineage>
</organism>
<gene>
    <name evidence="2" type="ORF">S01H4_05930</name>
</gene>
<protein>
    <recommendedName>
        <fullName evidence="1">Reverse transcriptase domain-containing protein</fullName>
    </recommendedName>
</protein>
<dbReference type="EMBL" id="BART01001768">
    <property type="protein sequence ID" value="GAG73098.1"/>
    <property type="molecule type" value="Genomic_DNA"/>
</dbReference>
<feature type="domain" description="Reverse transcriptase" evidence="1">
    <location>
        <begin position="1"/>
        <end position="155"/>
    </location>
</feature>
<dbReference type="Pfam" id="PF08388">
    <property type="entry name" value="GIIM"/>
    <property type="match status" value="1"/>
</dbReference>
<dbReference type="SUPFAM" id="SSF56672">
    <property type="entry name" value="DNA/RNA polymerases"/>
    <property type="match status" value="1"/>
</dbReference>
<dbReference type="InterPro" id="IPR051083">
    <property type="entry name" value="GrpII_Intron_Splice-Mob/Def"/>
</dbReference>
<dbReference type="CDD" id="cd01651">
    <property type="entry name" value="RT_G2_intron"/>
    <property type="match status" value="1"/>
</dbReference>
<name>X1AKV8_9ZZZZ</name>
<accession>X1AKV8</accession>
<dbReference type="InterPro" id="IPR013597">
    <property type="entry name" value="Mat_intron_G2"/>
</dbReference>